<dbReference type="GO" id="GO:0003985">
    <property type="term" value="F:acetyl-CoA C-acetyltransferase activity"/>
    <property type="evidence" value="ECO:0007669"/>
    <property type="project" value="UniProtKB-EC"/>
</dbReference>
<proteinExistence type="inferred from homology"/>
<dbReference type="CDD" id="cd00751">
    <property type="entry name" value="thiolase"/>
    <property type="match status" value="1"/>
</dbReference>
<reference evidence="10 11" key="1">
    <citation type="submission" date="2015-11" db="EMBL/GenBank/DDBJ databases">
        <authorList>
            <person name="Zhang Y."/>
            <person name="Guo Z."/>
        </authorList>
    </citation>
    <scope>NUCLEOTIDE SEQUENCE [LARGE SCALE GENOMIC DNA]</scope>
    <source>
        <strain evidence="10 11">YFY001</strain>
    </source>
</reference>
<sequence>MTMSDAVILSAVRTPIGVAFKGSLANIPAEPLAALVVSEALERSGLSADDVDDIVLAESMYGGGDLARHAAVAAGMPRVPGQAVNRHCAASLTALANAAGSIRAGMDQVVIAGGVQSTSLMPQLTWRVPGTQETRQAMPPTFPHTEEVNDDVSINVGWNTAQEVGLSREEVDAWAARSHQRAVDAIDAGTFDDEIVPVEVQGPDGLPFTFSTDEGPRRGSSVEKLATLKPLHPEIEGFSVTAGNASGVNDAAAALVLASADLAAEHGLIPLATVRAWASVGVDPARTGMGAVEVIPEVLERAGLTVSDVDLWEINEAFASVPLAACRILDIDEDKVNIFGSGCSLGHPVAATGARMITSLTHELRRRGGGIGVAAMCAGGGQGGAVLIEVAAP</sequence>
<dbReference type="EC" id="2.3.1.9" evidence="2"/>
<dbReference type="InterPro" id="IPR002155">
    <property type="entry name" value="Thiolase"/>
</dbReference>
<evidence type="ECO:0000256" key="4">
    <source>
        <dbReference type="ARBA" id="ARBA00023315"/>
    </source>
</evidence>
<evidence type="ECO:0000256" key="2">
    <source>
        <dbReference type="ARBA" id="ARBA00012705"/>
    </source>
</evidence>
<keyword evidence="4 7" id="KW-0012">Acyltransferase</keyword>
<dbReference type="KEGG" id="jte:ASJ30_13645"/>
<dbReference type="InterPro" id="IPR020610">
    <property type="entry name" value="Thiolase_AS"/>
</dbReference>
<evidence type="ECO:0000256" key="3">
    <source>
        <dbReference type="ARBA" id="ARBA00022679"/>
    </source>
</evidence>
<dbReference type="AlphaFoldDB" id="A0A1L3MJS4"/>
<dbReference type="EMBL" id="CP013290">
    <property type="protein sequence ID" value="APH02444.1"/>
    <property type="molecule type" value="Genomic_DNA"/>
</dbReference>
<feature type="active site" description="Acyl-thioester intermediate" evidence="6">
    <location>
        <position position="88"/>
    </location>
</feature>
<organism evidence="10 11">
    <name type="scientific">Janibacter indicus</name>
    <dbReference type="NCBI Taxonomy" id="857417"/>
    <lineage>
        <taxon>Bacteria</taxon>
        <taxon>Bacillati</taxon>
        <taxon>Actinomycetota</taxon>
        <taxon>Actinomycetes</taxon>
        <taxon>Micrococcales</taxon>
        <taxon>Intrasporangiaceae</taxon>
        <taxon>Janibacter</taxon>
    </lineage>
</organism>
<dbReference type="InterPro" id="IPR020616">
    <property type="entry name" value="Thiolase_N"/>
</dbReference>
<dbReference type="PIRSF" id="PIRSF000429">
    <property type="entry name" value="Ac-CoA_Ac_transf"/>
    <property type="match status" value="1"/>
</dbReference>
<evidence type="ECO:0000259" key="8">
    <source>
        <dbReference type="Pfam" id="PF00108"/>
    </source>
</evidence>
<dbReference type="Gene3D" id="3.40.47.10">
    <property type="match status" value="1"/>
</dbReference>
<dbReference type="Pfam" id="PF00108">
    <property type="entry name" value="Thiolase_N"/>
    <property type="match status" value="1"/>
</dbReference>
<dbReference type="PROSITE" id="PS00099">
    <property type="entry name" value="THIOLASE_3"/>
    <property type="match status" value="1"/>
</dbReference>
<dbReference type="InterPro" id="IPR016039">
    <property type="entry name" value="Thiolase-like"/>
</dbReference>
<feature type="active site" description="Proton acceptor" evidence="6">
    <location>
        <position position="377"/>
    </location>
</feature>
<evidence type="ECO:0000256" key="7">
    <source>
        <dbReference type="RuleBase" id="RU003557"/>
    </source>
</evidence>
<feature type="domain" description="Thiolase C-terminal" evidence="9">
    <location>
        <begin position="270"/>
        <end position="389"/>
    </location>
</feature>
<name>A0A1L3MJS4_9MICO</name>
<evidence type="ECO:0000313" key="10">
    <source>
        <dbReference type="EMBL" id="APH02444.1"/>
    </source>
</evidence>
<evidence type="ECO:0000259" key="9">
    <source>
        <dbReference type="Pfam" id="PF02803"/>
    </source>
</evidence>
<evidence type="ECO:0000256" key="1">
    <source>
        <dbReference type="ARBA" id="ARBA00010982"/>
    </source>
</evidence>
<dbReference type="PANTHER" id="PTHR18919">
    <property type="entry name" value="ACETYL-COA C-ACYLTRANSFERASE"/>
    <property type="match status" value="1"/>
</dbReference>
<gene>
    <name evidence="10" type="ORF">ASJ30_13645</name>
</gene>
<dbReference type="SUPFAM" id="SSF53901">
    <property type="entry name" value="Thiolase-like"/>
    <property type="match status" value="2"/>
</dbReference>
<dbReference type="NCBIfam" id="TIGR01930">
    <property type="entry name" value="AcCoA-C-Actrans"/>
    <property type="match status" value="1"/>
</dbReference>
<feature type="domain" description="Thiolase N-terminal" evidence="8">
    <location>
        <begin position="7"/>
        <end position="260"/>
    </location>
</feature>
<evidence type="ECO:0000313" key="11">
    <source>
        <dbReference type="Proteomes" id="UP000182938"/>
    </source>
</evidence>
<keyword evidence="11" id="KW-1185">Reference proteome</keyword>
<accession>A0A1L3MJS4</accession>
<dbReference type="InterPro" id="IPR020617">
    <property type="entry name" value="Thiolase_C"/>
</dbReference>
<dbReference type="Pfam" id="PF02803">
    <property type="entry name" value="Thiolase_C"/>
    <property type="match status" value="1"/>
</dbReference>
<feature type="active site" description="Proton acceptor" evidence="6">
    <location>
        <position position="347"/>
    </location>
</feature>
<protein>
    <recommendedName>
        <fullName evidence="5">Probable acetyl-CoA acetyltransferase</fullName>
        <ecNumber evidence="2">2.3.1.9</ecNumber>
    </recommendedName>
</protein>
<keyword evidence="3 7" id="KW-0808">Transferase</keyword>
<comment type="similarity">
    <text evidence="1 7">Belongs to the thiolase-like superfamily. Thiolase family.</text>
</comment>
<evidence type="ECO:0000256" key="6">
    <source>
        <dbReference type="PIRSR" id="PIRSR000429-1"/>
    </source>
</evidence>
<evidence type="ECO:0000256" key="5">
    <source>
        <dbReference type="ARBA" id="ARBA00040529"/>
    </source>
</evidence>
<dbReference type="PANTHER" id="PTHR18919:SF107">
    <property type="entry name" value="ACETYL-COA ACETYLTRANSFERASE, CYTOSOLIC"/>
    <property type="match status" value="1"/>
</dbReference>
<dbReference type="Proteomes" id="UP000182938">
    <property type="component" value="Chromosome"/>
</dbReference>